<dbReference type="GO" id="GO:0005576">
    <property type="term" value="C:extracellular region"/>
    <property type="evidence" value="ECO:0007669"/>
    <property type="project" value="InterPro"/>
</dbReference>
<dbReference type="PANTHER" id="PTHR43037">
    <property type="entry name" value="UNNAMED PRODUCT-RELATED"/>
    <property type="match status" value="1"/>
</dbReference>
<dbReference type="InterPro" id="IPR029058">
    <property type="entry name" value="AB_hydrolase_fold"/>
</dbReference>
<accession>A0A5A9GKD5</accession>
<evidence type="ECO:0000256" key="1">
    <source>
        <dbReference type="ARBA" id="ARBA00022729"/>
    </source>
</evidence>
<dbReference type="OrthoDB" id="9767239at2"/>
<proteinExistence type="predicted"/>
<dbReference type="InterPro" id="IPR010126">
    <property type="entry name" value="Esterase_phb"/>
</dbReference>
<comment type="caution">
    <text evidence="4">The sequence shown here is derived from an EMBL/GenBank/DDBJ whole genome shotgun (WGS) entry which is preliminary data.</text>
</comment>
<reference evidence="4 5" key="1">
    <citation type="submission" date="2019-08" db="EMBL/GenBank/DDBJ databases">
        <authorList>
            <person name="Grouzdev D."/>
            <person name="Tikhonova E."/>
            <person name="Kravchenko I."/>
        </authorList>
    </citation>
    <scope>NUCLEOTIDE SEQUENCE [LARGE SCALE GENOMIC DNA]</scope>
    <source>
        <strain evidence="4 5">59b</strain>
    </source>
</reference>
<dbReference type="Gene3D" id="3.40.50.1820">
    <property type="entry name" value="alpha/beta hydrolase"/>
    <property type="match status" value="1"/>
</dbReference>
<dbReference type="Proteomes" id="UP000324927">
    <property type="component" value="Unassembled WGS sequence"/>
</dbReference>
<dbReference type="GO" id="GO:0016787">
    <property type="term" value="F:hydrolase activity"/>
    <property type="evidence" value="ECO:0007669"/>
    <property type="project" value="UniProtKB-KW"/>
</dbReference>
<keyword evidence="5" id="KW-1185">Reference proteome</keyword>
<keyword evidence="1" id="KW-0732">Signal</keyword>
<feature type="region of interest" description="Disordered" evidence="3">
    <location>
        <begin position="66"/>
        <end position="133"/>
    </location>
</feature>
<gene>
    <name evidence="4" type="ORF">FZ942_22300</name>
</gene>
<evidence type="ECO:0000256" key="3">
    <source>
        <dbReference type="SAM" id="MobiDB-lite"/>
    </source>
</evidence>
<dbReference type="Pfam" id="PF10503">
    <property type="entry name" value="Esterase_PHB"/>
    <property type="match status" value="1"/>
</dbReference>
<dbReference type="SUPFAM" id="SSF53474">
    <property type="entry name" value="alpha/beta-Hydrolases"/>
    <property type="match status" value="1"/>
</dbReference>
<dbReference type="RefSeq" id="WP_149233272.1">
    <property type="nucleotide sequence ID" value="NZ_JALJXJ010000009.1"/>
</dbReference>
<evidence type="ECO:0000313" key="5">
    <source>
        <dbReference type="Proteomes" id="UP000324927"/>
    </source>
</evidence>
<dbReference type="EMBL" id="VTTN01000009">
    <property type="protein sequence ID" value="KAA0594154.1"/>
    <property type="molecule type" value="Genomic_DNA"/>
</dbReference>
<evidence type="ECO:0000256" key="2">
    <source>
        <dbReference type="ARBA" id="ARBA00022801"/>
    </source>
</evidence>
<dbReference type="AlphaFoldDB" id="A0A5A9GKD5"/>
<evidence type="ECO:0000313" key="4">
    <source>
        <dbReference type="EMBL" id="KAA0594154.1"/>
    </source>
</evidence>
<organism evidence="4 5">
    <name type="scientific">Azospirillum lipoferum</name>
    <dbReference type="NCBI Taxonomy" id="193"/>
    <lineage>
        <taxon>Bacteria</taxon>
        <taxon>Pseudomonadati</taxon>
        <taxon>Pseudomonadota</taxon>
        <taxon>Alphaproteobacteria</taxon>
        <taxon>Rhodospirillales</taxon>
        <taxon>Azospirillaceae</taxon>
        <taxon>Azospirillum</taxon>
    </lineage>
</organism>
<dbReference type="InterPro" id="IPR050955">
    <property type="entry name" value="Plant_Biomass_Hydrol_Est"/>
</dbReference>
<protein>
    <submittedName>
        <fullName evidence="4">PHB depolymerase family esterase</fullName>
    </submittedName>
</protein>
<name>A0A5A9GKD5_AZOLI</name>
<dbReference type="NCBIfam" id="TIGR01840">
    <property type="entry name" value="esterase_phb"/>
    <property type="match status" value="1"/>
</dbReference>
<dbReference type="PANTHER" id="PTHR43037:SF1">
    <property type="entry name" value="BLL1128 PROTEIN"/>
    <property type="match status" value="1"/>
</dbReference>
<sequence length="413" mass="43470">MRHIVPPGLPPNLPTGMAEAARLTRAGKLTEATTLLQRLLRGEGKAEPPPDTAAPGATLEGEFVRLDPAPPATEDGPRPSPKSGRQKTAARPRTGLGDTLRGLAARFKPTGLHGGAPHPAPDPLPDGASFTMLSHSGPAGTRAYKLYVPAALGDGLRPLVVMLHGCTQSPDDFAAGTRMNAFAERYGILVAYPEQPASANAQRCWNWFKPEDQRRDQGEPALLAGITRQIMRDHRVDPQRVYIAGLSAGGAAASIMAAAYPDLYAAVGVHSGLPAGAAHDLPSALTAMRQGGSQGHRGTTRSVRAVPTIVFHGDRDHVVHPGNGDGVAAQATGGSSLRREVQQGRIPGGHTYSRNILRDRDGGALCEQWTIHGAGHAWAGGSPSGSYTDPQGPDATAEMLRFFFEHRLGTPPR</sequence>
<keyword evidence="2" id="KW-0378">Hydrolase</keyword>